<protein>
    <submittedName>
        <fullName evidence="2">Uncharacterized protein</fullName>
    </submittedName>
</protein>
<reference evidence="2" key="1">
    <citation type="journal article" date="2020" name="Nature">
        <title>Giant virus diversity and host interactions through global metagenomics.</title>
        <authorList>
            <person name="Schulz F."/>
            <person name="Roux S."/>
            <person name="Paez-Espino D."/>
            <person name="Jungbluth S."/>
            <person name="Walsh D.A."/>
            <person name="Denef V.J."/>
            <person name="McMahon K.D."/>
            <person name="Konstantinidis K.T."/>
            <person name="Eloe-Fadrosh E.A."/>
            <person name="Kyrpides N.C."/>
            <person name="Woyke T."/>
        </authorList>
    </citation>
    <scope>NUCLEOTIDE SEQUENCE</scope>
    <source>
        <strain evidence="2">GVMAG-S-3300013094-109</strain>
    </source>
</reference>
<dbReference type="AlphaFoldDB" id="A0A6C0KTF8"/>
<name>A0A6C0KTF8_9ZZZZ</name>
<organism evidence="2">
    <name type="scientific">viral metagenome</name>
    <dbReference type="NCBI Taxonomy" id="1070528"/>
    <lineage>
        <taxon>unclassified sequences</taxon>
        <taxon>metagenomes</taxon>
        <taxon>organismal metagenomes</taxon>
    </lineage>
</organism>
<evidence type="ECO:0000313" key="2">
    <source>
        <dbReference type="EMBL" id="QHU21262.1"/>
    </source>
</evidence>
<evidence type="ECO:0000256" key="1">
    <source>
        <dbReference type="SAM" id="Phobius"/>
    </source>
</evidence>
<accession>A0A6C0KTF8</accession>
<keyword evidence="1" id="KW-0812">Transmembrane</keyword>
<dbReference type="EMBL" id="MN740989">
    <property type="protein sequence ID" value="QHU21262.1"/>
    <property type="molecule type" value="Genomic_DNA"/>
</dbReference>
<keyword evidence="1" id="KW-1133">Transmembrane helix</keyword>
<feature type="transmembrane region" description="Helical" evidence="1">
    <location>
        <begin position="12"/>
        <end position="29"/>
    </location>
</feature>
<keyword evidence="1" id="KW-0472">Membrane</keyword>
<sequence length="146" mass="15727">MANNNEDLLKFIGMLVVVGILVFMAAKFLKLQVKVLEGATNMSDAGAASSGEGGNASAYNAKLKASVVKMQDTLLVSKYRADYENILLNLDDYISLLMLKTSLNINLDSEPEAGKPNPNLALLSSIKTLSDAKVSLNTVMKYIDSH</sequence>
<proteinExistence type="predicted"/>